<reference evidence="1" key="1">
    <citation type="submission" date="2021-05" db="EMBL/GenBank/DDBJ databases">
        <authorList>
            <person name="Pan Q."/>
            <person name="Jouanno E."/>
            <person name="Zahm M."/>
            <person name="Klopp C."/>
            <person name="Cabau C."/>
            <person name="Louis A."/>
            <person name="Berthelot C."/>
            <person name="Parey E."/>
            <person name="Roest Crollius H."/>
            <person name="Montfort J."/>
            <person name="Robinson-Rechavi M."/>
            <person name="Bouchez O."/>
            <person name="Lampietro C."/>
            <person name="Lopez Roques C."/>
            <person name="Donnadieu C."/>
            <person name="Postlethwait J."/>
            <person name="Bobe J."/>
            <person name="Dillon D."/>
            <person name="Chandos A."/>
            <person name="von Hippel F."/>
            <person name="Guiguen Y."/>
        </authorList>
    </citation>
    <scope>NUCLEOTIDE SEQUENCE</scope>
    <source>
        <strain evidence="1">YG-Jan2019</strain>
    </source>
</reference>
<dbReference type="EMBL" id="CM055738">
    <property type="protein sequence ID" value="KAJ8005178.1"/>
    <property type="molecule type" value="Genomic_DNA"/>
</dbReference>
<keyword evidence="2" id="KW-1185">Reference proteome</keyword>
<evidence type="ECO:0000313" key="2">
    <source>
        <dbReference type="Proteomes" id="UP001157502"/>
    </source>
</evidence>
<protein>
    <submittedName>
        <fullName evidence="1">Uncharacterized protein</fullName>
    </submittedName>
</protein>
<evidence type="ECO:0000313" key="1">
    <source>
        <dbReference type="EMBL" id="KAJ8005178.1"/>
    </source>
</evidence>
<sequence length="419" mass="47438">MSKGLYQDLSRHKCTISTFELDCFFSRCSFNDGICEKSDLTRMELLKGKWKEKNILNVCNLLVLCWSVGFCFSTPTQRPFKLCQKGSHYRSKAGLCCGMCHQGFRLVNDCSIEYDNAKCEPCKSNQYMETSNNCNSCDRCGRCVENEEVVSPCTTTRNVVCRCKEKYYLKNIDERTRECRPCSECGSGERVQASCTRESNTVCCKTFHYLDKINTKKNCTSADCRQECQDGNLVVSATPPNTPTLLLPVLGCGFVFLLVVVMIFACVVFWRENVPSYFPSDESGSPGTMTQKLDSVKVCKQTDPVCEKELLTKLPDCVPKEIKLSEFIYSLLEQIPPRRVKELLRLLGVSDRVIELAENDHLRDTKEAQYQMLKAWANEGSQGRGGVLPRPLLHDLLVKLRNMELGGAAEELEAIYEDN</sequence>
<accession>A0ACC2GNI4</accession>
<gene>
    <name evidence="1" type="ORF">DPEC_G00143940</name>
</gene>
<comment type="caution">
    <text evidence="1">The sequence shown here is derived from an EMBL/GenBank/DDBJ whole genome shotgun (WGS) entry which is preliminary data.</text>
</comment>
<organism evidence="1 2">
    <name type="scientific">Dallia pectoralis</name>
    <name type="common">Alaska blackfish</name>
    <dbReference type="NCBI Taxonomy" id="75939"/>
    <lineage>
        <taxon>Eukaryota</taxon>
        <taxon>Metazoa</taxon>
        <taxon>Chordata</taxon>
        <taxon>Craniata</taxon>
        <taxon>Vertebrata</taxon>
        <taxon>Euteleostomi</taxon>
        <taxon>Actinopterygii</taxon>
        <taxon>Neopterygii</taxon>
        <taxon>Teleostei</taxon>
        <taxon>Protacanthopterygii</taxon>
        <taxon>Esociformes</taxon>
        <taxon>Umbridae</taxon>
        <taxon>Dallia</taxon>
    </lineage>
</organism>
<name>A0ACC2GNI4_DALPE</name>
<dbReference type="Proteomes" id="UP001157502">
    <property type="component" value="Chromosome 11"/>
</dbReference>
<proteinExistence type="predicted"/>